<name>A0A5D6WAR4_9FIRM</name>
<dbReference type="SUPFAM" id="SSF52540">
    <property type="entry name" value="P-loop containing nucleoside triphosphate hydrolases"/>
    <property type="match status" value="1"/>
</dbReference>
<dbReference type="Gene3D" id="3.30.450.90">
    <property type="match status" value="1"/>
</dbReference>
<dbReference type="Gene3D" id="3.40.50.300">
    <property type="entry name" value="P-loop containing nucleotide triphosphate hydrolases"/>
    <property type="match status" value="1"/>
</dbReference>
<sequence length="415" mass="45948">MQDAECLWSLWIGQAMREVQRGSSGAESAVVRLVNGLIDQSIAWRVSDLHLEPMTGGMRVRYRRDGILQEDDRKLPRGVEAAVVSRIKVMAGMDIAQRQRPQDGHIRYVREGQKTLDIRVASMPVTDGEMMVLRFMNLEDEMLKVSELGFSEKNRQKFEKLIHAPAGLLVICGPMNSGKTTSLYAAMNALNVPECSLITLEDPVERELSGINQVQMNPKAGLDYVTGLRAVLRQDVEKVLLGEIRDGETAEMAVRIALTGHLLMTTLHTEDATAVIYRLLDMGVKPYLLAATLSGIVAQRLVRCICPECRSSYVVEEGSREAALLGDCYEPGLVLWHGTGCNACGGTGYQGRMALQEVLVMDDSLRQALLHKCERQEFSRIAAAGGMESLWQDGIQKVKQGVTTLTEVRRVLYGN</sequence>
<proteinExistence type="inferred from homology"/>
<dbReference type="CDD" id="cd01129">
    <property type="entry name" value="PulE-GspE-like"/>
    <property type="match status" value="1"/>
</dbReference>
<evidence type="ECO:0000256" key="1">
    <source>
        <dbReference type="ARBA" id="ARBA00006611"/>
    </source>
</evidence>
<keyword evidence="2" id="KW-0547">Nucleotide-binding</keyword>
<comment type="caution">
    <text evidence="5">The sequence shown here is derived from an EMBL/GenBank/DDBJ whole genome shotgun (WGS) entry which is preliminary data.</text>
</comment>
<dbReference type="InterPro" id="IPR027417">
    <property type="entry name" value="P-loop_NTPase"/>
</dbReference>
<dbReference type="GO" id="GO:0005886">
    <property type="term" value="C:plasma membrane"/>
    <property type="evidence" value="ECO:0007669"/>
    <property type="project" value="TreeGrafter"/>
</dbReference>
<keyword evidence="6" id="KW-1185">Reference proteome</keyword>
<evidence type="ECO:0000256" key="3">
    <source>
        <dbReference type="ARBA" id="ARBA00022840"/>
    </source>
</evidence>
<feature type="domain" description="Bacterial type II secretion system protein E" evidence="4">
    <location>
        <begin position="28"/>
        <end position="410"/>
    </location>
</feature>
<dbReference type="OrthoDB" id="9808272at2"/>
<protein>
    <submittedName>
        <fullName evidence="5">Type II/IV secretion system protein</fullName>
    </submittedName>
</protein>
<organism evidence="5 6">
    <name type="scientific">Selenomonas ruminis</name>
    <dbReference type="NCBI Taxonomy" id="2593411"/>
    <lineage>
        <taxon>Bacteria</taxon>
        <taxon>Bacillati</taxon>
        <taxon>Bacillota</taxon>
        <taxon>Negativicutes</taxon>
        <taxon>Selenomonadales</taxon>
        <taxon>Selenomonadaceae</taxon>
        <taxon>Selenomonas</taxon>
    </lineage>
</organism>
<dbReference type="GO" id="GO:0005524">
    <property type="term" value="F:ATP binding"/>
    <property type="evidence" value="ECO:0007669"/>
    <property type="project" value="UniProtKB-KW"/>
</dbReference>
<dbReference type="Pfam" id="PF00437">
    <property type="entry name" value="T2SSE"/>
    <property type="match status" value="1"/>
</dbReference>
<evidence type="ECO:0000256" key="2">
    <source>
        <dbReference type="ARBA" id="ARBA00022741"/>
    </source>
</evidence>
<dbReference type="Proteomes" id="UP000323646">
    <property type="component" value="Unassembled WGS sequence"/>
</dbReference>
<dbReference type="InterPro" id="IPR001482">
    <property type="entry name" value="T2SS/T4SS_dom"/>
</dbReference>
<gene>
    <name evidence="5" type="ORF">FZ040_02360</name>
</gene>
<dbReference type="PANTHER" id="PTHR30258:SF2">
    <property type="entry name" value="COMG OPERON PROTEIN 1"/>
    <property type="match status" value="1"/>
</dbReference>
<dbReference type="EMBL" id="VTOY01000001">
    <property type="protein sequence ID" value="TYZ24900.1"/>
    <property type="molecule type" value="Genomic_DNA"/>
</dbReference>
<dbReference type="RefSeq" id="WP_149170521.1">
    <property type="nucleotide sequence ID" value="NZ_VTOY01000001.1"/>
</dbReference>
<comment type="similarity">
    <text evidence="1">Belongs to the GSP E family.</text>
</comment>
<dbReference type="AlphaFoldDB" id="A0A5D6WAR4"/>
<evidence type="ECO:0000259" key="4">
    <source>
        <dbReference type="Pfam" id="PF00437"/>
    </source>
</evidence>
<keyword evidence="3" id="KW-0067">ATP-binding</keyword>
<dbReference type="PANTHER" id="PTHR30258">
    <property type="entry name" value="TYPE II SECRETION SYSTEM PROTEIN GSPE-RELATED"/>
    <property type="match status" value="1"/>
</dbReference>
<evidence type="ECO:0000313" key="5">
    <source>
        <dbReference type="EMBL" id="TYZ24900.1"/>
    </source>
</evidence>
<reference evidence="5 6" key="1">
    <citation type="submission" date="2019-08" db="EMBL/GenBank/DDBJ databases">
        <title>Selenomonas sp. mPRGC5 and Selenomonas sp. mPRGC8 isolated from ruminal fluid of dairy goat (Capra hircus).</title>
        <authorList>
            <person name="Poothong S."/>
            <person name="Nuengjamnong C."/>
            <person name="Tanasupawat S."/>
        </authorList>
    </citation>
    <scope>NUCLEOTIDE SEQUENCE [LARGE SCALE GENOMIC DNA]</scope>
    <source>
        <strain evidence="6">mPRGC5</strain>
    </source>
</reference>
<accession>A0A5D6WAR4</accession>
<evidence type="ECO:0000313" key="6">
    <source>
        <dbReference type="Proteomes" id="UP000323646"/>
    </source>
</evidence>
<dbReference type="GO" id="GO:0016887">
    <property type="term" value="F:ATP hydrolysis activity"/>
    <property type="evidence" value="ECO:0007669"/>
    <property type="project" value="TreeGrafter"/>
</dbReference>